<dbReference type="Proteomes" id="UP000783287">
    <property type="component" value="Unassembled WGS sequence"/>
</dbReference>
<protein>
    <submittedName>
        <fullName evidence="1">DUF1905 domain-containing protein</fullName>
    </submittedName>
</protein>
<name>A0A955L5T5_9BACT</name>
<organism evidence="1 2">
    <name type="scientific">Candidatus Dojkabacteria bacterium</name>
    <dbReference type="NCBI Taxonomy" id="2099670"/>
    <lineage>
        <taxon>Bacteria</taxon>
        <taxon>Candidatus Dojkabacteria</taxon>
    </lineage>
</organism>
<gene>
    <name evidence="1" type="ORF">KC909_03415</name>
</gene>
<dbReference type="AlphaFoldDB" id="A0A955L5T5"/>
<dbReference type="InterPro" id="IPR015018">
    <property type="entry name" value="DUF1905"/>
</dbReference>
<sequence length="92" mass="10614">MDEFEVTEIVEIFPQKGGWTYVRVPEVYTEMSKEYAIRGLVPISARVGKYIWNTSLLPMGDGTHFIALNAKVRKAEEIIVGEKIKIYFKFKV</sequence>
<reference evidence="1" key="1">
    <citation type="submission" date="2020-04" db="EMBL/GenBank/DDBJ databases">
        <authorList>
            <person name="Zhang T."/>
        </authorList>
    </citation>
    <scope>NUCLEOTIDE SEQUENCE</scope>
    <source>
        <strain evidence="1">HKST-UBA14</strain>
    </source>
</reference>
<dbReference type="Pfam" id="PF08922">
    <property type="entry name" value="DUF1905"/>
    <property type="match status" value="1"/>
</dbReference>
<proteinExistence type="predicted"/>
<reference evidence="1" key="2">
    <citation type="journal article" date="2021" name="Microbiome">
        <title>Successional dynamics and alternative stable states in a saline activated sludge microbial community over 9 years.</title>
        <authorList>
            <person name="Wang Y."/>
            <person name="Ye J."/>
            <person name="Ju F."/>
            <person name="Liu L."/>
            <person name="Boyd J.A."/>
            <person name="Deng Y."/>
            <person name="Parks D.H."/>
            <person name="Jiang X."/>
            <person name="Yin X."/>
            <person name="Woodcroft B.J."/>
            <person name="Tyson G.W."/>
            <person name="Hugenholtz P."/>
            <person name="Polz M.F."/>
            <person name="Zhang T."/>
        </authorList>
    </citation>
    <scope>NUCLEOTIDE SEQUENCE</scope>
    <source>
        <strain evidence="1">HKST-UBA14</strain>
    </source>
</reference>
<dbReference type="Gene3D" id="2.40.30.100">
    <property type="entry name" value="AF2212/PG0164-like"/>
    <property type="match status" value="1"/>
</dbReference>
<accession>A0A955L5T5</accession>
<evidence type="ECO:0000313" key="2">
    <source>
        <dbReference type="Proteomes" id="UP000783287"/>
    </source>
</evidence>
<evidence type="ECO:0000313" key="1">
    <source>
        <dbReference type="EMBL" id="MCA9383387.1"/>
    </source>
</evidence>
<dbReference type="InterPro" id="IPR037079">
    <property type="entry name" value="AF2212/PG0164-like_sf"/>
</dbReference>
<dbReference type="EMBL" id="JAGQLK010000063">
    <property type="protein sequence ID" value="MCA9383387.1"/>
    <property type="molecule type" value="Genomic_DNA"/>
</dbReference>
<comment type="caution">
    <text evidence="1">The sequence shown here is derived from an EMBL/GenBank/DDBJ whole genome shotgun (WGS) entry which is preliminary data.</text>
</comment>
<dbReference type="SUPFAM" id="SSF141694">
    <property type="entry name" value="AF2212/PG0164-like"/>
    <property type="match status" value="1"/>
</dbReference>